<feature type="binding site" evidence="16">
    <location>
        <position position="218"/>
    </location>
    <ligand>
        <name>S-adenosyl-L-methionine</name>
        <dbReference type="ChEBI" id="CHEBI:59789"/>
        <label>2</label>
    </ligand>
</feature>
<comment type="caution">
    <text evidence="19">The sequence shown here is derived from an EMBL/GenBank/DDBJ whole genome shotgun (WGS) entry which is preliminary data.</text>
</comment>
<keyword evidence="9 15" id="KW-0560">Oxidoreductase</keyword>
<dbReference type="SFLD" id="SFLDG01065">
    <property type="entry name" value="anaerobic_coproporphyrinogen-I"/>
    <property type="match status" value="1"/>
</dbReference>
<comment type="subcellular location">
    <subcellularLocation>
        <location evidence="1 15">Cytoplasm</location>
    </subcellularLocation>
</comment>
<dbReference type="GO" id="GO:0004109">
    <property type="term" value="F:coproporphyrinogen oxidase activity"/>
    <property type="evidence" value="ECO:0007669"/>
    <property type="project" value="InterPro"/>
</dbReference>
<evidence type="ECO:0000256" key="10">
    <source>
        <dbReference type="ARBA" id="ARBA00023004"/>
    </source>
</evidence>
<evidence type="ECO:0000256" key="12">
    <source>
        <dbReference type="ARBA" id="ARBA00023244"/>
    </source>
</evidence>
<evidence type="ECO:0000256" key="14">
    <source>
        <dbReference type="ARBA" id="ARBA00048321"/>
    </source>
</evidence>
<dbReference type="CDD" id="cd01335">
    <property type="entry name" value="Radical_SAM"/>
    <property type="match status" value="1"/>
</dbReference>
<reference evidence="19" key="2">
    <citation type="submission" date="2021-04" db="EMBL/GenBank/DDBJ databases">
        <authorList>
            <person name="Gilroy R."/>
        </authorList>
    </citation>
    <scope>NUCLEOTIDE SEQUENCE</scope>
    <source>
        <strain evidence="19">1719</strain>
    </source>
</reference>
<dbReference type="GO" id="GO:0051539">
    <property type="term" value="F:4 iron, 4 sulfur cluster binding"/>
    <property type="evidence" value="ECO:0007669"/>
    <property type="project" value="UniProtKB-KW"/>
</dbReference>
<comment type="catalytic activity">
    <reaction evidence="14 15">
        <text>coproporphyrinogen III + 2 S-adenosyl-L-methionine = protoporphyrinogen IX + 2 5'-deoxyadenosine + 2 L-methionine + 2 CO2</text>
        <dbReference type="Rhea" id="RHEA:15425"/>
        <dbReference type="ChEBI" id="CHEBI:16526"/>
        <dbReference type="ChEBI" id="CHEBI:17319"/>
        <dbReference type="ChEBI" id="CHEBI:57307"/>
        <dbReference type="ChEBI" id="CHEBI:57309"/>
        <dbReference type="ChEBI" id="CHEBI:57844"/>
        <dbReference type="ChEBI" id="CHEBI:59789"/>
        <dbReference type="EC" id="1.3.98.3"/>
    </reaction>
</comment>
<evidence type="ECO:0000256" key="7">
    <source>
        <dbReference type="ARBA" id="ARBA00022691"/>
    </source>
</evidence>
<feature type="binding site" evidence="16">
    <location>
        <position position="154"/>
    </location>
    <ligand>
        <name>S-adenosyl-L-methionine</name>
        <dbReference type="ChEBI" id="CHEBI:59789"/>
        <label>1</label>
    </ligand>
</feature>
<dbReference type="PROSITE" id="PS51918">
    <property type="entry name" value="RADICAL_SAM"/>
    <property type="match status" value="1"/>
</dbReference>
<feature type="binding site" evidence="16">
    <location>
        <position position="338"/>
    </location>
    <ligand>
        <name>S-adenosyl-L-methionine</name>
        <dbReference type="ChEBI" id="CHEBI:59789"/>
        <label>1</label>
    </ligand>
</feature>
<dbReference type="SMART" id="SM00729">
    <property type="entry name" value="Elp3"/>
    <property type="match status" value="1"/>
</dbReference>
<feature type="binding site" evidence="17">
    <location>
        <position position="73"/>
    </location>
    <ligand>
        <name>[4Fe-4S] cluster</name>
        <dbReference type="ChEBI" id="CHEBI:49883"/>
        <note>4Fe-4S-S-AdoMet</note>
    </ligand>
</feature>
<dbReference type="NCBIfam" id="TIGR00538">
    <property type="entry name" value="hemN"/>
    <property type="match status" value="1"/>
</dbReference>
<feature type="binding site" evidence="16">
    <location>
        <position position="252"/>
    </location>
    <ligand>
        <name>S-adenosyl-L-methionine</name>
        <dbReference type="ChEBI" id="CHEBI:59789"/>
        <label>2</label>
    </ligand>
</feature>
<dbReference type="AlphaFoldDB" id="A0A9D1WAR7"/>
<reference evidence="19" key="1">
    <citation type="journal article" date="2021" name="PeerJ">
        <title>Extensive microbial diversity within the chicken gut microbiome revealed by metagenomics and culture.</title>
        <authorList>
            <person name="Gilroy R."/>
            <person name="Ravi A."/>
            <person name="Getino M."/>
            <person name="Pursley I."/>
            <person name="Horton D.L."/>
            <person name="Alikhan N.F."/>
            <person name="Baker D."/>
            <person name="Gharbi K."/>
            <person name="Hall N."/>
            <person name="Watson M."/>
            <person name="Adriaenssens E.M."/>
            <person name="Foster-Nyarko E."/>
            <person name="Jarju S."/>
            <person name="Secka A."/>
            <person name="Antonio M."/>
            <person name="Oren A."/>
            <person name="Chaudhuri R.R."/>
            <person name="La Ragione R."/>
            <person name="Hildebrand F."/>
            <person name="Pallen M.J."/>
        </authorList>
    </citation>
    <scope>NUCLEOTIDE SEQUENCE</scope>
    <source>
        <strain evidence="19">1719</strain>
    </source>
</reference>
<dbReference type="EMBL" id="DXEZ01000316">
    <property type="protein sequence ID" value="HIX55575.1"/>
    <property type="molecule type" value="Genomic_DNA"/>
</dbReference>
<dbReference type="Proteomes" id="UP000824156">
    <property type="component" value="Unassembled WGS sequence"/>
</dbReference>
<evidence type="ECO:0000256" key="3">
    <source>
        <dbReference type="ARBA" id="ARBA00005493"/>
    </source>
</evidence>
<feature type="binding site" evidence="16">
    <location>
        <begin position="122"/>
        <end position="123"/>
    </location>
    <ligand>
        <name>S-adenosyl-L-methionine</name>
        <dbReference type="ChEBI" id="CHEBI:59789"/>
        <label>2</label>
    </ligand>
</feature>
<keyword evidence="5 15" id="KW-0004">4Fe-4S</keyword>
<organism evidence="19 20">
    <name type="scientific">Candidatus Sphingobacterium stercoripullorum</name>
    <dbReference type="NCBI Taxonomy" id="2838759"/>
    <lineage>
        <taxon>Bacteria</taxon>
        <taxon>Pseudomonadati</taxon>
        <taxon>Bacteroidota</taxon>
        <taxon>Sphingobacteriia</taxon>
        <taxon>Sphingobacteriales</taxon>
        <taxon>Sphingobacteriaceae</taxon>
        <taxon>Sphingobacterium</taxon>
    </lineage>
</organism>
<evidence type="ECO:0000256" key="11">
    <source>
        <dbReference type="ARBA" id="ARBA00023014"/>
    </source>
</evidence>
<dbReference type="GO" id="GO:0046872">
    <property type="term" value="F:metal ion binding"/>
    <property type="evidence" value="ECO:0007669"/>
    <property type="project" value="UniProtKB-KW"/>
</dbReference>
<feature type="binding site" evidence="17">
    <location>
        <position position="69"/>
    </location>
    <ligand>
        <name>[4Fe-4S] cluster</name>
        <dbReference type="ChEBI" id="CHEBI:49883"/>
        <note>4Fe-4S-S-AdoMet</note>
    </ligand>
</feature>
<evidence type="ECO:0000256" key="5">
    <source>
        <dbReference type="ARBA" id="ARBA00022485"/>
    </source>
</evidence>
<dbReference type="EC" id="1.3.98.3" evidence="15"/>
<evidence type="ECO:0000256" key="2">
    <source>
        <dbReference type="ARBA" id="ARBA00004785"/>
    </source>
</evidence>
<comment type="subunit">
    <text evidence="4">Monomer.</text>
</comment>
<dbReference type="InterPro" id="IPR023404">
    <property type="entry name" value="rSAM_horseshoe"/>
</dbReference>
<gene>
    <name evidence="19" type="primary">hemN</name>
    <name evidence="19" type="ORF">H9853_11170</name>
</gene>
<keyword evidence="6 15" id="KW-0963">Cytoplasm</keyword>
<comment type="function">
    <text evidence="13">Involved in the heme biosynthesis. Catalyzes the anaerobic oxidative decarboxylation of propionate groups of rings A and B of coproporphyrinogen III to yield the vinyl groups in protoporphyrinogen IX.</text>
</comment>
<dbReference type="PIRSF" id="PIRSF000167">
    <property type="entry name" value="HemN"/>
    <property type="match status" value="1"/>
</dbReference>
<keyword evidence="12 15" id="KW-0627">Porphyrin biosynthesis</keyword>
<evidence type="ECO:0000256" key="1">
    <source>
        <dbReference type="ARBA" id="ARBA00004496"/>
    </source>
</evidence>
<feature type="binding site" evidence="16">
    <location>
        <position position="181"/>
    </location>
    <ligand>
        <name>S-adenosyl-L-methionine</name>
        <dbReference type="ChEBI" id="CHEBI:59789"/>
        <label>2</label>
    </ligand>
</feature>
<dbReference type="GO" id="GO:0051989">
    <property type="term" value="F:coproporphyrinogen dehydrogenase activity"/>
    <property type="evidence" value="ECO:0007669"/>
    <property type="project" value="UniProtKB-EC"/>
</dbReference>
<dbReference type="InterPro" id="IPR007197">
    <property type="entry name" value="rSAM"/>
</dbReference>
<comment type="similarity">
    <text evidence="3 15">Belongs to the anaerobic coproporphyrinogen-III oxidase family.</text>
</comment>
<dbReference type="SFLD" id="SFLDS00029">
    <property type="entry name" value="Radical_SAM"/>
    <property type="match status" value="1"/>
</dbReference>
<sequence length="459" mass="52589">MKKSNMEDKYYQLIEKYNVGAPRYTSYPTVPCWDVEKFSVNQWIAALKKTYDSKAVESGMALYVHLPFCESLCTYCGCNTRITKNHSVESPYIRAILKEWQLYKEKLEFESYPISEIHFGGGTPTFFSAENLKVLVEGLLEGTEKVGNAVFSFEAHPANTTKEHLETLYDLGFRRLSLGIQDFDQEVQRIINRFQTPEDVSRVMQQAREIGYTSINFDLIYGLPKQHMESLMETVDISLSLKPDRISFYSYAHVPWVKPGQRMFTEADLPSAELKLQLYNAAKEKIFAAGFYDVGMDHFALPTDSLYQSKIKKTLHRNFMGYTDRYTPLMIGLGVSSISDAWGAFAQNEKKVEKYYAILDKGELPIIKGHVLTNLDEVIRAYILELMCRGEVRLNNDESLNAYFCSQLTELLEDGLVEINGNLIKATEVGMSFIRNICMAFDLRSKEKMGDRPMYSKAI</sequence>
<evidence type="ECO:0000259" key="18">
    <source>
        <dbReference type="PROSITE" id="PS51918"/>
    </source>
</evidence>
<evidence type="ECO:0000256" key="15">
    <source>
        <dbReference type="PIRNR" id="PIRNR000167"/>
    </source>
</evidence>
<evidence type="ECO:0000256" key="17">
    <source>
        <dbReference type="PIRSR" id="PIRSR000167-2"/>
    </source>
</evidence>
<proteinExistence type="inferred from homology"/>
<accession>A0A9D1WAR7</accession>
<evidence type="ECO:0000256" key="16">
    <source>
        <dbReference type="PIRSR" id="PIRSR000167-1"/>
    </source>
</evidence>
<evidence type="ECO:0000313" key="20">
    <source>
        <dbReference type="Proteomes" id="UP000824156"/>
    </source>
</evidence>
<keyword evidence="8 15" id="KW-0479">Metal-binding</keyword>
<dbReference type="InterPro" id="IPR058240">
    <property type="entry name" value="rSAM_sf"/>
</dbReference>
<feature type="binding site" evidence="16">
    <location>
        <begin position="75"/>
        <end position="77"/>
    </location>
    <ligand>
        <name>S-adenosyl-L-methionine</name>
        <dbReference type="ChEBI" id="CHEBI:59789"/>
        <label>2</label>
    </ligand>
</feature>
<dbReference type="InterPro" id="IPR006638">
    <property type="entry name" value="Elp3/MiaA/NifB-like_rSAM"/>
</dbReference>
<dbReference type="Gene3D" id="3.80.30.20">
    <property type="entry name" value="tm_1862 like domain"/>
    <property type="match status" value="1"/>
</dbReference>
<dbReference type="SUPFAM" id="SSF102114">
    <property type="entry name" value="Radical SAM enzymes"/>
    <property type="match status" value="1"/>
</dbReference>
<dbReference type="SFLD" id="SFLDG01082">
    <property type="entry name" value="B12-binding_domain_containing"/>
    <property type="match status" value="1"/>
</dbReference>
<dbReference type="GO" id="GO:0006782">
    <property type="term" value="P:protoporphyrinogen IX biosynthetic process"/>
    <property type="evidence" value="ECO:0007669"/>
    <property type="project" value="TreeGrafter"/>
</dbReference>
<dbReference type="Gene3D" id="1.10.10.920">
    <property type="match status" value="1"/>
</dbReference>
<keyword evidence="10 15" id="KW-0408">Iron</keyword>
<evidence type="ECO:0000256" key="8">
    <source>
        <dbReference type="ARBA" id="ARBA00022723"/>
    </source>
</evidence>
<dbReference type="PANTHER" id="PTHR13932:SF6">
    <property type="entry name" value="OXYGEN-INDEPENDENT COPROPORPHYRINOGEN III OXIDASE"/>
    <property type="match status" value="1"/>
</dbReference>
<evidence type="ECO:0000256" key="6">
    <source>
        <dbReference type="ARBA" id="ARBA00022490"/>
    </source>
</evidence>
<evidence type="ECO:0000256" key="4">
    <source>
        <dbReference type="ARBA" id="ARBA00011245"/>
    </source>
</evidence>
<protein>
    <recommendedName>
        <fullName evidence="15">Coproporphyrinogen-III oxidase</fullName>
        <ecNumber evidence="15">1.3.98.3</ecNumber>
    </recommendedName>
</protein>
<feature type="binding site" evidence="16">
    <location>
        <position position="63"/>
    </location>
    <ligand>
        <name>S-adenosyl-L-methionine</name>
        <dbReference type="ChEBI" id="CHEBI:59789"/>
        <label>1</label>
    </ligand>
</feature>
<dbReference type="GO" id="GO:0005737">
    <property type="term" value="C:cytoplasm"/>
    <property type="evidence" value="ECO:0007669"/>
    <property type="project" value="UniProtKB-SubCell"/>
</dbReference>
<comment type="cofactor">
    <cofactor evidence="15 17">
        <name>[4Fe-4S] cluster</name>
        <dbReference type="ChEBI" id="CHEBI:49883"/>
    </cofactor>
    <text evidence="15 17">Binds 1 [4Fe-4S] cluster. The cluster is coordinated with 3 cysteines and an exchangeable S-adenosyl-L-methionine.</text>
</comment>
<feature type="domain" description="Radical SAM core" evidence="18">
    <location>
        <begin position="54"/>
        <end position="289"/>
    </location>
</feature>
<dbReference type="Pfam" id="PF04055">
    <property type="entry name" value="Radical_SAM"/>
    <property type="match status" value="1"/>
</dbReference>
<feature type="binding site" evidence="17">
    <location>
        <position position="76"/>
    </location>
    <ligand>
        <name>[4Fe-4S] cluster</name>
        <dbReference type="ChEBI" id="CHEBI:49883"/>
        <note>4Fe-4S-S-AdoMet</note>
    </ligand>
</feature>
<name>A0A9D1WAR7_9SPHI</name>
<feature type="binding site" evidence="16">
    <location>
        <position position="121"/>
    </location>
    <ligand>
        <name>S-adenosyl-L-methionine</name>
        <dbReference type="ChEBI" id="CHEBI:59789"/>
        <label>1</label>
    </ligand>
</feature>
<evidence type="ECO:0000256" key="9">
    <source>
        <dbReference type="ARBA" id="ARBA00023002"/>
    </source>
</evidence>
<evidence type="ECO:0000313" key="19">
    <source>
        <dbReference type="EMBL" id="HIX55575.1"/>
    </source>
</evidence>
<evidence type="ECO:0000256" key="13">
    <source>
        <dbReference type="ARBA" id="ARBA00024295"/>
    </source>
</evidence>
<feature type="binding site" evidence="16">
    <location>
        <position position="193"/>
    </location>
    <ligand>
        <name>S-adenosyl-L-methionine</name>
        <dbReference type="ChEBI" id="CHEBI:59789"/>
        <label>2</label>
    </ligand>
</feature>
<dbReference type="InterPro" id="IPR034505">
    <property type="entry name" value="Coproporphyrinogen-III_oxidase"/>
</dbReference>
<comment type="pathway">
    <text evidence="2 15">Porphyrin-containing compound metabolism; protoporphyrin-IX biosynthesis; protoporphyrinogen-IX from coproporphyrinogen-III (AdoMet route): step 1/1.</text>
</comment>
<keyword evidence="7 15" id="KW-0949">S-adenosyl-L-methionine</keyword>
<dbReference type="PANTHER" id="PTHR13932">
    <property type="entry name" value="COPROPORPHYRINIGEN III OXIDASE"/>
    <property type="match status" value="1"/>
</dbReference>
<dbReference type="InterPro" id="IPR004558">
    <property type="entry name" value="Coprogen_oxidase_HemN"/>
</dbReference>
<keyword evidence="11 15" id="KW-0411">Iron-sulfur</keyword>